<proteinExistence type="predicted"/>
<accession>A0ABR4HZK8</accession>
<dbReference type="Pfam" id="PF13489">
    <property type="entry name" value="Methyltransf_23"/>
    <property type="match status" value="1"/>
</dbReference>
<dbReference type="GO" id="GO:0032259">
    <property type="term" value="P:methylation"/>
    <property type="evidence" value="ECO:0007669"/>
    <property type="project" value="UniProtKB-KW"/>
</dbReference>
<keyword evidence="2" id="KW-1185">Reference proteome</keyword>
<comment type="caution">
    <text evidence="1">The sequence shown here is derived from an EMBL/GenBank/DDBJ whole genome shotgun (WGS) entry which is preliminary data.</text>
</comment>
<dbReference type="Proteomes" id="UP001610335">
    <property type="component" value="Unassembled WGS sequence"/>
</dbReference>
<evidence type="ECO:0000313" key="2">
    <source>
        <dbReference type="Proteomes" id="UP001610335"/>
    </source>
</evidence>
<dbReference type="EMBL" id="JBFXLS010000067">
    <property type="protein sequence ID" value="KAL2820930.1"/>
    <property type="molecule type" value="Genomic_DNA"/>
</dbReference>
<reference evidence="1 2" key="1">
    <citation type="submission" date="2024-07" db="EMBL/GenBank/DDBJ databases">
        <title>Section-level genome sequencing and comparative genomics of Aspergillus sections Usti and Cavernicolus.</title>
        <authorList>
            <consortium name="Lawrence Berkeley National Laboratory"/>
            <person name="Nybo J.L."/>
            <person name="Vesth T.C."/>
            <person name="Theobald S."/>
            <person name="Frisvad J.C."/>
            <person name="Larsen T.O."/>
            <person name="Kjaerboelling I."/>
            <person name="Rothschild-Mancinelli K."/>
            <person name="Lyhne E.K."/>
            <person name="Kogle M.E."/>
            <person name="Barry K."/>
            <person name="Clum A."/>
            <person name="Na H."/>
            <person name="Ledsgaard L."/>
            <person name="Lin J."/>
            <person name="Lipzen A."/>
            <person name="Kuo A."/>
            <person name="Riley R."/>
            <person name="Mondo S."/>
            <person name="LaButti K."/>
            <person name="Haridas S."/>
            <person name="Pangalinan J."/>
            <person name="Salamov A.A."/>
            <person name="Simmons B.A."/>
            <person name="Magnuson J.K."/>
            <person name="Chen J."/>
            <person name="Drula E."/>
            <person name="Henrissat B."/>
            <person name="Wiebenga A."/>
            <person name="Lubbers R.J."/>
            <person name="Gomes A.C."/>
            <person name="Makela M.R."/>
            <person name="Stajich J."/>
            <person name="Grigoriev I.V."/>
            <person name="Mortensen U.H."/>
            <person name="De vries R.P."/>
            <person name="Baker S.E."/>
            <person name="Andersen M.R."/>
        </authorList>
    </citation>
    <scope>NUCLEOTIDE SEQUENCE [LARGE SCALE GENOMIC DNA]</scope>
    <source>
        <strain evidence="1 2">CBS 600.67</strain>
    </source>
</reference>
<protein>
    <submittedName>
        <fullName evidence="1">S-adenosyl-L-methionine-dependent methyltransferase</fullName>
    </submittedName>
</protein>
<keyword evidence="1" id="KW-0489">Methyltransferase</keyword>
<gene>
    <name evidence="1" type="ORF">BDW59DRAFT_164477</name>
</gene>
<dbReference type="SUPFAM" id="SSF53335">
    <property type="entry name" value="S-adenosyl-L-methionine-dependent methyltransferases"/>
    <property type="match status" value="1"/>
</dbReference>
<organism evidence="1 2">
    <name type="scientific">Aspergillus cavernicola</name>
    <dbReference type="NCBI Taxonomy" id="176166"/>
    <lineage>
        <taxon>Eukaryota</taxon>
        <taxon>Fungi</taxon>
        <taxon>Dikarya</taxon>
        <taxon>Ascomycota</taxon>
        <taxon>Pezizomycotina</taxon>
        <taxon>Eurotiomycetes</taxon>
        <taxon>Eurotiomycetidae</taxon>
        <taxon>Eurotiales</taxon>
        <taxon>Aspergillaceae</taxon>
        <taxon>Aspergillus</taxon>
        <taxon>Aspergillus subgen. Nidulantes</taxon>
    </lineage>
</organism>
<evidence type="ECO:0000313" key="1">
    <source>
        <dbReference type="EMBL" id="KAL2820930.1"/>
    </source>
</evidence>
<dbReference type="Gene3D" id="3.40.50.150">
    <property type="entry name" value="Vaccinia Virus protein VP39"/>
    <property type="match status" value="1"/>
</dbReference>
<name>A0ABR4HZK8_9EURO</name>
<keyword evidence="1" id="KW-0808">Transferase</keyword>
<dbReference type="GO" id="GO:0008168">
    <property type="term" value="F:methyltransferase activity"/>
    <property type="evidence" value="ECO:0007669"/>
    <property type="project" value="UniProtKB-KW"/>
</dbReference>
<sequence>MADDYVLGRDLYGSIRLDAQHLLWKLYTGYLLHPEIPESPTMKIAEIGAGTGMWLLDLASQVPQGTQLHGYDLSDEQFPHESLWPSNTTFNKLDAFGEVPDHLVEQYDVVHLRMWCCIVKNNDTARLIGHAIRLLKPGGYIQWEDANLGKPMIRGTTAEEFGRVSSSIFTAVGFHYDWLDNLPEHIRQADLDIDIDIIHSELGEFPPSLVSLSTTTFLAGYVELFRATAGLRLQGLDVPDESGCRALLMDVLAAVRKGGAVYHWRPVTLLARRGATNM</sequence>
<dbReference type="CDD" id="cd02440">
    <property type="entry name" value="AdoMet_MTases"/>
    <property type="match status" value="1"/>
</dbReference>
<dbReference type="InterPro" id="IPR029063">
    <property type="entry name" value="SAM-dependent_MTases_sf"/>
</dbReference>